<sequence length="731" mass="80329">MKKRYNFFATIFAVLFFTLQNHGQNLLPANISHKGTVETKSITINKELCGTDFMHDQKMKEDAQYRAGHQRTLQSMQKVSMQKGVSANGVIQVPIVVHVMHKGEPVGIGTNISDADVKRGIRYLNNYWRKTEGSLGDGVGVDMNIEFVLAVQDEDGNCTDGILRIDMSGVTEYVSNGVNIDSTDGIEDYTAGGGVNSLKEYSIWDPNKYYNVWIVDQIDSKNCYNAGSESYTAGYAYFASAHGRPYDGTVVLSCSYLDEFSSTFAHELGHAFNLPHTFNGDDSKGDGKGDQCGDDGIFDTPSHMRISAIDPPIYCDNSDSNECDASFDQITNPDTGFRRNTGTHQDHMSNYMNYTSCRNEFTGGQRAVVNTALNGMRASFLTSTALTPTSQVEVEFTSQLDLACLGEEVSFYDQSTCSPNSYTDTSYDDTSFLWTFDNNVDEPYTSTDQNPNIIFNNAGIYDVTLAITNAHGASSLTKAEGITVSAGMVSACDLTSYNNDQDYGLGVTNVSFNTINKETYTFIPKTAMQDFTCSDNTTIHLGSSYDLVVTYKSRDSGTQHTEVWIDWDNNGIFETSNSHGVNERVLTHDIGVNSIGSPSVSITPPATATLNTILRMRVISEYTKAPVVCGDGLAQRADDYGVMVANTLSVSAFTSPKFMLYPNPTKDVLTLHLENNGQIKGYKVYDITGKEVMNIAKIDKNSIEVSGLPKGFYFVKVETDTAELVGKFIKE</sequence>
<dbReference type="SMART" id="SM00089">
    <property type="entry name" value="PKD"/>
    <property type="match status" value="1"/>
</dbReference>
<keyword evidence="2" id="KW-0645">Protease</keyword>
<evidence type="ECO:0000256" key="3">
    <source>
        <dbReference type="ARBA" id="ARBA00022723"/>
    </source>
</evidence>
<evidence type="ECO:0000313" key="12">
    <source>
        <dbReference type="Proteomes" id="UP000541857"/>
    </source>
</evidence>
<dbReference type="Pfam" id="PF05572">
    <property type="entry name" value="Peptidase_M43"/>
    <property type="match status" value="1"/>
</dbReference>
<dbReference type="AlphaFoldDB" id="A0A7W2M3T6"/>
<proteinExistence type="inferred from homology"/>
<keyword evidence="8" id="KW-1015">Disulfide bond</keyword>
<evidence type="ECO:0000256" key="7">
    <source>
        <dbReference type="ARBA" id="ARBA00023049"/>
    </source>
</evidence>
<evidence type="ECO:0000256" key="5">
    <source>
        <dbReference type="ARBA" id="ARBA00022801"/>
    </source>
</evidence>
<evidence type="ECO:0000313" key="11">
    <source>
        <dbReference type="EMBL" id="MBA6152182.1"/>
    </source>
</evidence>
<keyword evidence="6" id="KW-0862">Zinc</keyword>
<dbReference type="InterPro" id="IPR000601">
    <property type="entry name" value="PKD_dom"/>
</dbReference>
<organism evidence="11 12">
    <name type="scientific">Gelidibacter maritimus</name>
    <dbReference type="NCBI Taxonomy" id="2761487"/>
    <lineage>
        <taxon>Bacteria</taxon>
        <taxon>Pseudomonadati</taxon>
        <taxon>Bacteroidota</taxon>
        <taxon>Flavobacteriia</taxon>
        <taxon>Flavobacteriales</taxon>
        <taxon>Flavobacteriaceae</taxon>
        <taxon>Gelidibacter</taxon>
    </lineage>
</organism>
<dbReference type="InterPro" id="IPR035986">
    <property type="entry name" value="PKD_dom_sf"/>
</dbReference>
<dbReference type="PANTHER" id="PTHR47466:SF1">
    <property type="entry name" value="METALLOPROTEASE MEP1 (AFU_ORTHOLOGUE AFUA_1G07730)-RELATED"/>
    <property type="match status" value="1"/>
</dbReference>
<dbReference type="GO" id="GO:0006508">
    <property type="term" value="P:proteolysis"/>
    <property type="evidence" value="ECO:0007669"/>
    <property type="project" value="UniProtKB-KW"/>
</dbReference>
<dbReference type="SUPFAM" id="SSF49299">
    <property type="entry name" value="PKD domain"/>
    <property type="match status" value="1"/>
</dbReference>
<keyword evidence="4 9" id="KW-0732">Signal</keyword>
<dbReference type="Pfam" id="PF20009">
    <property type="entry name" value="GEVED"/>
    <property type="match status" value="1"/>
</dbReference>
<evidence type="ECO:0000256" key="8">
    <source>
        <dbReference type="ARBA" id="ARBA00023157"/>
    </source>
</evidence>
<dbReference type="RefSeq" id="WP_182203424.1">
    <property type="nucleotide sequence ID" value="NZ_JACGLT010000003.1"/>
</dbReference>
<dbReference type="InterPro" id="IPR045474">
    <property type="entry name" value="GEVED"/>
</dbReference>
<feature type="chain" id="PRO_5030618176" evidence="9">
    <location>
        <begin position="24"/>
        <end position="731"/>
    </location>
</feature>
<gene>
    <name evidence="11" type="ORF">H3Z82_05520</name>
</gene>
<dbReference type="PANTHER" id="PTHR47466">
    <property type="match status" value="1"/>
</dbReference>
<comment type="caution">
    <text evidence="11">The sequence shown here is derived from an EMBL/GenBank/DDBJ whole genome shotgun (WGS) entry which is preliminary data.</text>
</comment>
<keyword evidence="12" id="KW-1185">Reference proteome</keyword>
<dbReference type="InterPro" id="IPR008754">
    <property type="entry name" value="Peptidase_M43"/>
</dbReference>
<name>A0A7W2M3T6_9FLAO</name>
<keyword evidence="5" id="KW-0378">Hydrolase</keyword>
<keyword evidence="7" id="KW-0482">Metalloprotease</keyword>
<dbReference type="InterPro" id="IPR024079">
    <property type="entry name" value="MetalloPept_cat_dom_sf"/>
</dbReference>
<dbReference type="NCBIfam" id="TIGR04183">
    <property type="entry name" value="Por_Secre_tail"/>
    <property type="match status" value="1"/>
</dbReference>
<dbReference type="InterPro" id="IPR022409">
    <property type="entry name" value="PKD/Chitinase_dom"/>
</dbReference>
<feature type="domain" description="PKD" evidence="10">
    <location>
        <begin position="426"/>
        <end position="489"/>
    </location>
</feature>
<dbReference type="GO" id="GO:0046872">
    <property type="term" value="F:metal ion binding"/>
    <property type="evidence" value="ECO:0007669"/>
    <property type="project" value="UniProtKB-KW"/>
</dbReference>
<accession>A0A7W2M3T6</accession>
<reference evidence="11 12" key="1">
    <citation type="submission" date="2020-07" db="EMBL/GenBank/DDBJ databases">
        <title>Bacterium isolated from marine sediment.</title>
        <authorList>
            <person name="Shang D."/>
        </authorList>
    </citation>
    <scope>NUCLEOTIDE SEQUENCE [LARGE SCALE GENOMIC DNA]</scope>
    <source>
        <strain evidence="11 12">F6074</strain>
    </source>
</reference>
<comment type="similarity">
    <text evidence="1">Belongs to the peptidase M43B family.</text>
</comment>
<dbReference type="Proteomes" id="UP000541857">
    <property type="component" value="Unassembled WGS sequence"/>
</dbReference>
<evidence type="ECO:0000256" key="6">
    <source>
        <dbReference type="ARBA" id="ARBA00022833"/>
    </source>
</evidence>
<evidence type="ECO:0000256" key="1">
    <source>
        <dbReference type="ARBA" id="ARBA00008721"/>
    </source>
</evidence>
<dbReference type="Gene3D" id="2.60.40.10">
    <property type="entry name" value="Immunoglobulins"/>
    <property type="match status" value="1"/>
</dbReference>
<evidence type="ECO:0000256" key="4">
    <source>
        <dbReference type="ARBA" id="ARBA00022729"/>
    </source>
</evidence>
<dbReference type="Gene3D" id="3.40.390.10">
    <property type="entry name" value="Collagenase (Catalytic Domain)"/>
    <property type="match status" value="1"/>
</dbReference>
<dbReference type="InterPro" id="IPR013783">
    <property type="entry name" value="Ig-like_fold"/>
</dbReference>
<dbReference type="Pfam" id="PF18962">
    <property type="entry name" value="Por_Secre_tail"/>
    <property type="match status" value="1"/>
</dbReference>
<evidence type="ECO:0000256" key="9">
    <source>
        <dbReference type="SAM" id="SignalP"/>
    </source>
</evidence>
<keyword evidence="3" id="KW-0479">Metal-binding</keyword>
<feature type="signal peptide" evidence="9">
    <location>
        <begin position="1"/>
        <end position="23"/>
    </location>
</feature>
<evidence type="ECO:0000259" key="10">
    <source>
        <dbReference type="PROSITE" id="PS50093"/>
    </source>
</evidence>
<dbReference type="SUPFAM" id="SSF55486">
    <property type="entry name" value="Metalloproteases ('zincins'), catalytic domain"/>
    <property type="match status" value="1"/>
</dbReference>
<dbReference type="InterPro" id="IPR026444">
    <property type="entry name" value="Secre_tail"/>
</dbReference>
<dbReference type="CDD" id="cd00146">
    <property type="entry name" value="PKD"/>
    <property type="match status" value="1"/>
</dbReference>
<dbReference type="GO" id="GO:0008237">
    <property type="term" value="F:metallopeptidase activity"/>
    <property type="evidence" value="ECO:0007669"/>
    <property type="project" value="UniProtKB-KW"/>
</dbReference>
<evidence type="ECO:0000256" key="2">
    <source>
        <dbReference type="ARBA" id="ARBA00022670"/>
    </source>
</evidence>
<dbReference type="PROSITE" id="PS50093">
    <property type="entry name" value="PKD"/>
    <property type="match status" value="1"/>
</dbReference>
<dbReference type="EMBL" id="JACGLT010000003">
    <property type="protein sequence ID" value="MBA6152182.1"/>
    <property type="molecule type" value="Genomic_DNA"/>
</dbReference>
<protein>
    <submittedName>
        <fullName evidence="11">T9SS type A sorting domain-containing protein</fullName>
    </submittedName>
</protein>